<organism evidence="7 8">
    <name type="scientific">Hydrocarboniphaga effusa AP103</name>
    <dbReference type="NCBI Taxonomy" id="1172194"/>
    <lineage>
        <taxon>Bacteria</taxon>
        <taxon>Pseudomonadati</taxon>
        <taxon>Pseudomonadota</taxon>
        <taxon>Gammaproteobacteria</taxon>
        <taxon>Nevskiales</taxon>
        <taxon>Nevskiaceae</taxon>
        <taxon>Hydrocarboniphaga</taxon>
    </lineage>
</organism>
<evidence type="ECO:0000256" key="3">
    <source>
        <dbReference type="ARBA" id="ARBA00022989"/>
    </source>
</evidence>
<reference evidence="7 8" key="1">
    <citation type="journal article" date="2012" name="J. Bacteriol.">
        <title>Genome Sequence of n-Alkane-Degrading Hydrocarboniphaga effusa Strain AP103T (ATCC BAA-332T).</title>
        <authorList>
            <person name="Chang H.K."/>
            <person name="Zylstra G.J."/>
            <person name="Chae J.C."/>
        </authorList>
    </citation>
    <scope>NUCLEOTIDE SEQUENCE [LARGE SCALE GENOMIC DNA]</scope>
    <source>
        <strain evidence="7 8">AP103</strain>
    </source>
</reference>
<evidence type="ECO:0000313" key="7">
    <source>
        <dbReference type="EMBL" id="EIT71811.1"/>
    </source>
</evidence>
<evidence type="ECO:0000256" key="4">
    <source>
        <dbReference type="ARBA" id="ARBA00023136"/>
    </source>
</evidence>
<dbReference type="EMBL" id="AKGD01000001">
    <property type="protein sequence ID" value="EIT71811.1"/>
    <property type="molecule type" value="Genomic_DNA"/>
</dbReference>
<feature type="domain" description="DUF202" evidence="6">
    <location>
        <begin position="7"/>
        <end position="80"/>
    </location>
</feature>
<keyword evidence="4 5" id="KW-0472">Membrane</keyword>
<accession>I8I5M2</accession>
<gene>
    <name evidence="7" type="ORF">WQQ_19480</name>
</gene>
<name>I8I5M2_9GAMM</name>
<protein>
    <recommendedName>
        <fullName evidence="6">DUF202 domain-containing protein</fullName>
    </recommendedName>
</protein>
<dbReference type="RefSeq" id="WP_007184897.1">
    <property type="nucleotide sequence ID" value="NZ_AKGD01000001.1"/>
</dbReference>
<feature type="transmembrane region" description="Helical" evidence="5">
    <location>
        <begin position="98"/>
        <end position="120"/>
    </location>
</feature>
<dbReference type="AlphaFoldDB" id="I8I5M2"/>
<keyword evidence="8" id="KW-1185">Reference proteome</keyword>
<evidence type="ECO:0000256" key="1">
    <source>
        <dbReference type="ARBA" id="ARBA00004127"/>
    </source>
</evidence>
<keyword evidence="3 5" id="KW-1133">Transmembrane helix</keyword>
<evidence type="ECO:0000259" key="6">
    <source>
        <dbReference type="Pfam" id="PF02656"/>
    </source>
</evidence>
<keyword evidence="2 5" id="KW-0812">Transmembrane</keyword>
<dbReference type="Proteomes" id="UP000003704">
    <property type="component" value="Unassembled WGS sequence"/>
</dbReference>
<dbReference type="InterPro" id="IPR003807">
    <property type="entry name" value="DUF202"/>
</dbReference>
<dbReference type="OrthoDB" id="582337at2"/>
<comment type="caution">
    <text evidence="7">The sequence shown here is derived from an EMBL/GenBank/DDBJ whole genome shotgun (WGS) entry which is preliminary data.</text>
</comment>
<evidence type="ECO:0000256" key="5">
    <source>
        <dbReference type="SAM" id="Phobius"/>
    </source>
</evidence>
<evidence type="ECO:0000256" key="2">
    <source>
        <dbReference type="ARBA" id="ARBA00022692"/>
    </source>
</evidence>
<proteinExistence type="predicted"/>
<dbReference type="Pfam" id="PF02656">
    <property type="entry name" value="DUF202"/>
    <property type="match status" value="1"/>
</dbReference>
<feature type="transmembrane region" description="Helical" evidence="5">
    <location>
        <begin position="20"/>
        <end position="43"/>
    </location>
</feature>
<comment type="subcellular location">
    <subcellularLocation>
        <location evidence="1">Endomembrane system</location>
        <topology evidence="1">Multi-pass membrane protein</topology>
    </subcellularLocation>
</comment>
<dbReference type="STRING" id="1172194.WQQ_19480"/>
<feature type="transmembrane region" description="Helical" evidence="5">
    <location>
        <begin position="55"/>
        <end position="78"/>
    </location>
</feature>
<evidence type="ECO:0000313" key="8">
    <source>
        <dbReference type="Proteomes" id="UP000003704"/>
    </source>
</evidence>
<sequence>MGDRDPRVYFAAERTLLAWIRTGIAIIGLGFVVARFGLFLRLVGGPSAQAQPSHWVSSLLGIALTLAGALAMFAALLQHRLFTSTLPPHDLPDRYQRSIASLLALVIGCLGVGLAIYLLLDSPR</sequence>
<dbReference type="GO" id="GO:0012505">
    <property type="term" value="C:endomembrane system"/>
    <property type="evidence" value="ECO:0007669"/>
    <property type="project" value="UniProtKB-SubCell"/>
</dbReference>